<dbReference type="EMBL" id="QBMC01000095">
    <property type="protein sequence ID" value="PZO15271.1"/>
    <property type="molecule type" value="Genomic_DNA"/>
</dbReference>
<evidence type="ECO:0000256" key="5">
    <source>
        <dbReference type="ARBA" id="ARBA00022679"/>
    </source>
</evidence>
<evidence type="ECO:0000256" key="3">
    <source>
        <dbReference type="ARBA" id="ARBA00022573"/>
    </source>
</evidence>
<evidence type="ECO:0000256" key="7">
    <source>
        <dbReference type="PIRNR" id="PIRNR036427"/>
    </source>
</evidence>
<comment type="similarity">
    <text evidence="2 7">Belongs to the precorrin methyltransferase family.</text>
</comment>
<dbReference type="Proteomes" id="UP000249354">
    <property type="component" value="Unassembled WGS sequence"/>
</dbReference>
<keyword evidence="5 9" id="KW-0808">Transferase</keyword>
<reference evidence="10" key="1">
    <citation type="submission" date="2018-04" db="EMBL/GenBank/DDBJ databases">
        <authorList>
            <person name="Cornet L."/>
        </authorList>
    </citation>
    <scope>NUCLEOTIDE SEQUENCE [LARGE SCALE GENOMIC DNA]</scope>
</reference>
<keyword evidence="3" id="KW-0169">Cobalamin biosynthesis</keyword>
<keyword evidence="6" id="KW-0949">S-adenosyl-L-methionine</keyword>
<dbReference type="PIRSF" id="PIRSF036427">
    <property type="entry name" value="Precrrn-2_mtase"/>
    <property type="match status" value="1"/>
</dbReference>
<accession>A0A2W4VSK1</accession>
<comment type="pathway">
    <text evidence="1">Cofactor biosynthesis; adenosylcobalamin biosynthesis.</text>
</comment>
<dbReference type="InterPro" id="IPR012382">
    <property type="entry name" value="CobI/CbiL"/>
</dbReference>
<evidence type="ECO:0000256" key="4">
    <source>
        <dbReference type="ARBA" id="ARBA00022603"/>
    </source>
</evidence>
<evidence type="ECO:0000259" key="8">
    <source>
        <dbReference type="Pfam" id="PF00590"/>
    </source>
</evidence>
<evidence type="ECO:0000313" key="10">
    <source>
        <dbReference type="Proteomes" id="UP000249354"/>
    </source>
</evidence>
<dbReference type="GO" id="GO:0009236">
    <property type="term" value="P:cobalamin biosynthetic process"/>
    <property type="evidence" value="ECO:0007669"/>
    <property type="project" value="UniProtKB-UniRule"/>
</dbReference>
<comment type="caution">
    <text evidence="9">The sequence shown here is derived from an EMBL/GenBank/DDBJ whole genome shotgun (WGS) entry which is preliminary data.</text>
</comment>
<dbReference type="Gene3D" id="3.40.1010.10">
    <property type="entry name" value="Cobalt-precorrin-4 Transmethylase, Domain 1"/>
    <property type="match status" value="1"/>
</dbReference>
<evidence type="ECO:0000313" key="9">
    <source>
        <dbReference type="EMBL" id="PZO15271.1"/>
    </source>
</evidence>
<gene>
    <name evidence="9" type="ORF">DCF25_13830</name>
</gene>
<sequence length="283" mass="31531">MDNDRNCEGQRYIRNSITLIPYSCTDLYIQHRPSLNRSLGTLYGIGVGPGDPELITLKALKRLQSTSVVAFPAGLEGRPGVAERIIEPWLSEQQTRLPLSFPYVLDAQTLETAWQQAAATVWPYLQTTDVVFACEGDVSFYGTFTYLAQYLQRQHPEVIVEAIAGVSSPMAAAAMLGIPLTCQAERLAVLPALYSLKDLEETLSWAEVVVLMKVSRVYAKVWQVLARHRLLAQSYVVENATRANQKLYVGLQDHPDLTLPYFSLLIVQCNPQRITMPSGKTSL</sequence>
<dbReference type="PANTHER" id="PTHR43467">
    <property type="entry name" value="COBALT-PRECORRIN-2 C(20)-METHYLTRANSFERASE"/>
    <property type="match status" value="1"/>
</dbReference>
<evidence type="ECO:0000256" key="1">
    <source>
        <dbReference type="ARBA" id="ARBA00004953"/>
    </source>
</evidence>
<dbReference type="UniPathway" id="UPA00148"/>
<organism evidence="9 10">
    <name type="scientific">Leptolyngbya foveolarum</name>
    <dbReference type="NCBI Taxonomy" id="47253"/>
    <lineage>
        <taxon>Bacteria</taxon>
        <taxon>Bacillati</taxon>
        <taxon>Cyanobacteriota</taxon>
        <taxon>Cyanophyceae</taxon>
        <taxon>Leptolyngbyales</taxon>
        <taxon>Leptolyngbyaceae</taxon>
        <taxon>Leptolyngbya group</taxon>
        <taxon>Leptolyngbya</taxon>
    </lineage>
</organism>
<dbReference type="InterPro" id="IPR014776">
    <property type="entry name" value="4pyrrole_Mease_sub2"/>
</dbReference>
<dbReference type="Gene3D" id="3.30.950.10">
    <property type="entry name" value="Methyltransferase, Cobalt-precorrin-4 Transmethylase, Domain 2"/>
    <property type="match status" value="1"/>
</dbReference>
<keyword evidence="4 9" id="KW-0489">Methyltransferase</keyword>
<proteinExistence type="inferred from homology"/>
<dbReference type="InterPro" id="IPR006364">
    <property type="entry name" value="CobI/CbiL/CobIJ_dom"/>
</dbReference>
<reference evidence="9 10" key="2">
    <citation type="submission" date="2018-06" db="EMBL/GenBank/DDBJ databases">
        <title>Metagenomic assembly of (sub)arctic Cyanobacteria and their associated microbiome from non-axenic cultures.</title>
        <authorList>
            <person name="Baurain D."/>
        </authorList>
    </citation>
    <scope>NUCLEOTIDE SEQUENCE [LARGE SCALE GENOMIC DNA]</scope>
    <source>
        <strain evidence="9">ULC129bin1</strain>
    </source>
</reference>
<evidence type="ECO:0000256" key="2">
    <source>
        <dbReference type="ARBA" id="ARBA00005879"/>
    </source>
</evidence>
<dbReference type="GO" id="GO:0032259">
    <property type="term" value="P:methylation"/>
    <property type="evidence" value="ECO:0007669"/>
    <property type="project" value="UniProtKB-KW"/>
</dbReference>
<dbReference type="Pfam" id="PF00590">
    <property type="entry name" value="TP_methylase"/>
    <property type="match status" value="1"/>
</dbReference>
<protein>
    <submittedName>
        <fullName evidence="9">Precorrin-2 C(20)-methyltransferase</fullName>
    </submittedName>
</protein>
<name>A0A2W4VSK1_9CYAN</name>
<dbReference type="CDD" id="cd11645">
    <property type="entry name" value="Precorrin_2_C20_MT"/>
    <property type="match status" value="1"/>
</dbReference>
<evidence type="ECO:0000256" key="6">
    <source>
        <dbReference type="ARBA" id="ARBA00022691"/>
    </source>
</evidence>
<dbReference type="GO" id="GO:0030788">
    <property type="term" value="F:precorrin-2 C20-methyltransferase activity"/>
    <property type="evidence" value="ECO:0007669"/>
    <property type="project" value="InterPro"/>
</dbReference>
<dbReference type="PANTHER" id="PTHR43467:SF2">
    <property type="entry name" value="COBALT-PRECORRIN-2 C(20)-METHYLTRANSFERASE"/>
    <property type="match status" value="1"/>
</dbReference>
<dbReference type="InterPro" id="IPR035996">
    <property type="entry name" value="4pyrrol_Methylase_sf"/>
</dbReference>
<dbReference type="NCBIfam" id="NF004614">
    <property type="entry name" value="PRK05948.1"/>
    <property type="match status" value="1"/>
</dbReference>
<dbReference type="InterPro" id="IPR014777">
    <property type="entry name" value="4pyrrole_Mease_sub1"/>
</dbReference>
<feature type="domain" description="Tetrapyrrole methylase" evidence="8">
    <location>
        <begin position="41"/>
        <end position="250"/>
    </location>
</feature>
<dbReference type="AlphaFoldDB" id="A0A2W4VSK1"/>
<dbReference type="InterPro" id="IPR000878">
    <property type="entry name" value="4pyrrol_Mease"/>
</dbReference>
<dbReference type="NCBIfam" id="TIGR01467">
    <property type="entry name" value="cobI_cbiL"/>
    <property type="match status" value="1"/>
</dbReference>
<dbReference type="SUPFAM" id="SSF53790">
    <property type="entry name" value="Tetrapyrrole methylase"/>
    <property type="match status" value="1"/>
</dbReference>